<organism evidence="3 4">
    <name type="scientific">Acrobeloides nanus</name>
    <dbReference type="NCBI Taxonomy" id="290746"/>
    <lineage>
        <taxon>Eukaryota</taxon>
        <taxon>Metazoa</taxon>
        <taxon>Ecdysozoa</taxon>
        <taxon>Nematoda</taxon>
        <taxon>Chromadorea</taxon>
        <taxon>Rhabditida</taxon>
        <taxon>Tylenchina</taxon>
        <taxon>Cephalobomorpha</taxon>
        <taxon>Cephaloboidea</taxon>
        <taxon>Cephalobidae</taxon>
        <taxon>Acrobeloides</taxon>
    </lineage>
</organism>
<evidence type="ECO:0000259" key="1">
    <source>
        <dbReference type="Pfam" id="PF23752"/>
    </source>
</evidence>
<dbReference type="SUPFAM" id="SSF50978">
    <property type="entry name" value="WD40 repeat-like"/>
    <property type="match status" value="1"/>
</dbReference>
<evidence type="ECO:0000313" key="3">
    <source>
        <dbReference type="Proteomes" id="UP000887540"/>
    </source>
</evidence>
<proteinExistence type="predicted"/>
<dbReference type="InterPro" id="IPR011047">
    <property type="entry name" value="Quinoprotein_ADH-like_sf"/>
</dbReference>
<dbReference type="Gene3D" id="2.130.10.10">
    <property type="entry name" value="YVTN repeat-like/Quinoprotein amine dehydrogenase"/>
    <property type="match status" value="3"/>
</dbReference>
<dbReference type="InterPro" id="IPR036322">
    <property type="entry name" value="WD40_repeat_dom_sf"/>
</dbReference>
<feature type="domain" description="WDR11 second beta-propeller" evidence="1">
    <location>
        <begin position="403"/>
        <end position="523"/>
    </location>
</feature>
<accession>A0A914CEA4</accession>
<dbReference type="SUPFAM" id="SSF50998">
    <property type="entry name" value="Quinoprotein alcohol dehydrogenase-like"/>
    <property type="match status" value="1"/>
</dbReference>
<dbReference type="PANTHER" id="PTHR14593">
    <property type="entry name" value="WD REPEAT-CONTAINING PROTEIN 11"/>
    <property type="match status" value="1"/>
</dbReference>
<sequence>MPLTLTGALHPSNKDAIAWNTKGLLAIGCNSTLLIADVTRLSIFQTLYQHQAAINLVCWCPEATFIKPQDDSNLKCASSDIAGQMVVWNILSGKSLTTMKNASTIAIDMKWFIWQDTNRDFLLVLHSNHNVILWNSDTGEKIWTYPSTFPMFKFSIDPFDSSCLAFSSSGSNILLLNDAALHRPPSSTPELVNLRPHDKIMKDSSVVQIQHHEAYANLLFVLFQNEVFMFEVTSKQIIYSTQIDSNTSLCRILPCAERDAYFLVNLNAFVSLRVAKIISSDDRLNSKLTYARICYNEAPRLSAKNRVMGATLCPISQSSVALLLSSGKVLIYELRSDIYSDILSYRIRSIKDFVGFSSELENIPSKAKFTLYGVISSLNSTVTTVRMRPMDKIEETEDRLSGLHLAAIGTNTGVIHLVDVFKGKVEKSLQIHSFPVKCLEWGGPNMLISTAYSTSLSAQSTIRNDVFATDIRTGRKKRIRPEADESPIELIRVSFYLCYLAISFRNEPLEIWDLKSMRLLRRMSRKCPIIVDMAWSGKHHNMKTVSETNIYRENLVVLDNENHLYHVVVKGLHVRDGKEVNTQWKSSAGIMRCMVWKDDFLAFGDTIGRIGVWDLSKKSSRQVTSSFNHEPVLRCVFSRLSGDTTLAVQHASSIVIWDAQSLQPIQRFNSPSATILDMDLCGVSPIYITSNGSFHHAIDTNPNNGVLEEDIPDLCNTNFNIALLNSIKEKNNDKFSTFSDNNPYIRFMNENKDMDPITQTIQIYKYLGHTSTSNLLEIANAIKSSKQIPPNLLDFWPTAMYKKRLEEFTKLLISTCKTSEQIEFSVEKAVILGKHEWATYVLLNNEQANLGNQYRLNAFKACLLSANLTNEESQCLIKLTATNMIAANYISDGIQLLFLIEQCMDACKYLISNGMWKQAISYAKLNENTSKEILGKWVDYLMNDQISYKSLAILVLASLGEVDRCAQMLKMSNRNDLAELLVNIVPETKSG</sequence>
<dbReference type="PANTHER" id="PTHR14593:SF5">
    <property type="entry name" value="WD REPEAT-CONTAINING PROTEIN 11"/>
    <property type="match status" value="1"/>
</dbReference>
<dbReference type="Pfam" id="PF23753">
    <property type="entry name" value="TPR_WDR11"/>
    <property type="match status" value="1"/>
</dbReference>
<keyword evidence="3" id="KW-1185">Reference proteome</keyword>
<reference evidence="4" key="1">
    <citation type="submission" date="2022-11" db="UniProtKB">
        <authorList>
            <consortium name="WormBaseParasite"/>
        </authorList>
    </citation>
    <scope>IDENTIFICATION</scope>
</reference>
<dbReference type="InterPro" id="IPR057854">
    <property type="entry name" value="TPR_WDR11"/>
</dbReference>
<feature type="domain" description="WDR11 TPR" evidence="2">
    <location>
        <begin position="818"/>
        <end position="984"/>
    </location>
</feature>
<dbReference type="Pfam" id="PF23752">
    <property type="entry name" value="Beta-prop_WDR11_2nd"/>
    <property type="match status" value="1"/>
</dbReference>
<dbReference type="GO" id="GO:0005737">
    <property type="term" value="C:cytoplasm"/>
    <property type="evidence" value="ECO:0007669"/>
    <property type="project" value="TreeGrafter"/>
</dbReference>
<dbReference type="Proteomes" id="UP000887540">
    <property type="component" value="Unplaced"/>
</dbReference>
<evidence type="ECO:0000259" key="2">
    <source>
        <dbReference type="Pfam" id="PF23753"/>
    </source>
</evidence>
<dbReference type="InterPro" id="IPR015943">
    <property type="entry name" value="WD40/YVTN_repeat-like_dom_sf"/>
</dbReference>
<name>A0A914CEA4_9BILA</name>
<evidence type="ECO:0000313" key="4">
    <source>
        <dbReference type="WBParaSite" id="ACRNAN_Path_953.g3669.t1"/>
    </source>
</evidence>
<protein>
    <submittedName>
        <fullName evidence="4">WD repeat-containing protein 11</fullName>
    </submittedName>
</protein>
<dbReference type="InterPro" id="IPR057853">
    <property type="entry name" value="Beta-prop_WDR11_2nd"/>
</dbReference>
<dbReference type="WBParaSite" id="ACRNAN_Path_953.g3669.t1">
    <property type="protein sequence ID" value="ACRNAN_Path_953.g3669.t1"/>
    <property type="gene ID" value="ACRNAN_Path_953.g3669"/>
</dbReference>
<dbReference type="InterPro" id="IPR039694">
    <property type="entry name" value="WDR11"/>
</dbReference>
<dbReference type="AlphaFoldDB" id="A0A914CEA4"/>